<sequence>MQKKLILFICTGNIYRSRFAQALFNFYALRCSLPWEAFSRGIAASKVPGFLSPYVKEALIGKNIPLHLAGTDPIQLTIKDLERASLRIALREEEHKEALRKLYPGWEKRCLFWQIADVDRLPPSQALNMIEKFTLQLFEILRIQELKQNSQKS</sequence>
<protein>
    <submittedName>
        <fullName evidence="2">Protein-tyrosine-phosphatase</fullName>
    </submittedName>
</protein>
<dbReference type="Proteomes" id="UP000297713">
    <property type="component" value="Unassembled WGS sequence"/>
</dbReference>
<dbReference type="Gene3D" id="3.40.50.2300">
    <property type="match status" value="1"/>
</dbReference>
<dbReference type="SUPFAM" id="SSF52788">
    <property type="entry name" value="Phosphotyrosine protein phosphatases I"/>
    <property type="match status" value="1"/>
</dbReference>
<dbReference type="EMBL" id="LXQC01000143">
    <property type="protein sequence ID" value="TFE68221.1"/>
    <property type="molecule type" value="Genomic_DNA"/>
</dbReference>
<name>A0A4Y8PBS2_9BACT</name>
<keyword evidence="3" id="KW-1185">Reference proteome</keyword>
<comment type="caution">
    <text evidence="2">The sequence shown here is derived from an EMBL/GenBank/DDBJ whole genome shotgun (WGS) entry which is preliminary data.</text>
</comment>
<accession>A0A4Y8PBS2</accession>
<dbReference type="Pfam" id="PF01451">
    <property type="entry name" value="LMWPc"/>
    <property type="match status" value="1"/>
</dbReference>
<dbReference type="InterPro" id="IPR036196">
    <property type="entry name" value="Ptyr_pPase_sf"/>
</dbReference>
<evidence type="ECO:0000313" key="3">
    <source>
        <dbReference type="Proteomes" id="UP000297713"/>
    </source>
</evidence>
<feature type="domain" description="Phosphotyrosine protein phosphatase I" evidence="1">
    <location>
        <begin position="4"/>
        <end position="140"/>
    </location>
</feature>
<dbReference type="RefSeq" id="WP_134440282.1">
    <property type="nucleotide sequence ID" value="NZ_LXQC01000143.1"/>
</dbReference>
<dbReference type="AlphaFoldDB" id="A0A4Y8PBS2"/>
<dbReference type="InterPro" id="IPR023485">
    <property type="entry name" value="Ptyr_pPase"/>
</dbReference>
<reference evidence="2 3" key="1">
    <citation type="submission" date="2016-05" db="EMBL/GenBank/DDBJ databases">
        <title>Diversity and Homogeneity among Thermoacidophilic Verrucomicrobia Methanotrophs Linked with Geographical Origin.</title>
        <authorList>
            <person name="Erikstad H.-A."/>
            <person name="Smestad N.B."/>
            <person name="Ceballos R.M."/>
            <person name="Birkeland N.-K."/>
        </authorList>
    </citation>
    <scope>NUCLEOTIDE SEQUENCE [LARGE SCALE GENOMIC DNA]</scope>
    <source>
        <strain evidence="2 3">Phi</strain>
    </source>
</reference>
<dbReference type="SMART" id="SM00226">
    <property type="entry name" value="LMWPc"/>
    <property type="match status" value="1"/>
</dbReference>
<gene>
    <name evidence="2" type="ORF">A7Q10_00855</name>
</gene>
<evidence type="ECO:0000259" key="1">
    <source>
        <dbReference type="SMART" id="SM00226"/>
    </source>
</evidence>
<organism evidence="2 3">
    <name type="scientific">Methylacidiphilum caldifontis</name>
    <dbReference type="NCBI Taxonomy" id="2795386"/>
    <lineage>
        <taxon>Bacteria</taxon>
        <taxon>Pseudomonadati</taxon>
        <taxon>Verrucomicrobiota</taxon>
        <taxon>Methylacidiphilae</taxon>
        <taxon>Methylacidiphilales</taxon>
        <taxon>Methylacidiphilaceae</taxon>
        <taxon>Methylacidiphilum (ex Ratnadevi et al. 2023)</taxon>
    </lineage>
</organism>
<evidence type="ECO:0000313" key="2">
    <source>
        <dbReference type="EMBL" id="TFE68221.1"/>
    </source>
</evidence>
<proteinExistence type="predicted"/>
<dbReference type="OrthoDB" id="9784339at2"/>